<comment type="caution">
    <text evidence="18">The sequence shown here is derived from an EMBL/GenBank/DDBJ whole genome shotgun (WGS) entry which is preliminary data.</text>
</comment>
<evidence type="ECO:0000256" key="3">
    <source>
        <dbReference type="ARBA" id="ARBA00004906"/>
    </source>
</evidence>
<organism evidence="18 20">
    <name type="scientific">Candida glabrata</name>
    <name type="common">Yeast</name>
    <name type="synonym">Torulopsis glabrata</name>
    <dbReference type="NCBI Taxonomy" id="5478"/>
    <lineage>
        <taxon>Eukaryota</taxon>
        <taxon>Fungi</taxon>
        <taxon>Dikarya</taxon>
        <taxon>Ascomycota</taxon>
        <taxon>Saccharomycotina</taxon>
        <taxon>Saccharomycetes</taxon>
        <taxon>Saccharomycetales</taxon>
        <taxon>Saccharomycetaceae</taxon>
        <taxon>Nakaseomyces</taxon>
    </lineage>
</organism>
<keyword evidence="12 15" id="KW-1133">Transmembrane helix</keyword>
<evidence type="ECO:0000256" key="2">
    <source>
        <dbReference type="ARBA" id="ARBA00004127"/>
    </source>
</evidence>
<keyword evidence="5" id="KW-0808">Transferase</keyword>
<feature type="transmembrane region" description="Helical" evidence="15">
    <location>
        <begin position="434"/>
        <end position="452"/>
    </location>
</feature>
<comment type="subcellular location">
    <subcellularLocation>
        <location evidence="2">Endomembrane system</location>
        <topology evidence="2">Multi-pass membrane protein</topology>
    </subcellularLocation>
</comment>
<dbReference type="FunFam" id="3.30.40.10:FF:000626">
    <property type="entry name" value="Transmembrane ubiquitin ligase 1"/>
    <property type="match status" value="1"/>
</dbReference>
<dbReference type="PROSITE" id="PS50089">
    <property type="entry name" value="ZF_RING_2"/>
    <property type="match status" value="1"/>
</dbReference>
<evidence type="ECO:0000256" key="4">
    <source>
        <dbReference type="ARBA" id="ARBA00012483"/>
    </source>
</evidence>
<evidence type="ECO:0000256" key="8">
    <source>
        <dbReference type="ARBA" id="ARBA00022729"/>
    </source>
</evidence>
<evidence type="ECO:0000259" key="17">
    <source>
        <dbReference type="PROSITE" id="PS50089"/>
    </source>
</evidence>
<dbReference type="UniPathway" id="UPA00143"/>
<dbReference type="VEuPathDB" id="FungiDB:GVI51_L01727"/>
<dbReference type="Gene3D" id="3.30.40.10">
    <property type="entry name" value="Zinc/RING finger domain, C3HC4 (zinc finger)"/>
    <property type="match status" value="1"/>
</dbReference>
<dbReference type="GO" id="GO:0016567">
    <property type="term" value="P:protein ubiquitination"/>
    <property type="evidence" value="ECO:0007669"/>
    <property type="project" value="UniProtKB-UniPathway"/>
</dbReference>
<evidence type="ECO:0000256" key="5">
    <source>
        <dbReference type="ARBA" id="ARBA00022679"/>
    </source>
</evidence>
<evidence type="ECO:0000256" key="11">
    <source>
        <dbReference type="ARBA" id="ARBA00022833"/>
    </source>
</evidence>
<keyword evidence="8 16" id="KW-0732">Signal</keyword>
<feature type="transmembrane region" description="Helical" evidence="15">
    <location>
        <begin position="458"/>
        <end position="476"/>
    </location>
</feature>
<feature type="transmembrane region" description="Helical" evidence="15">
    <location>
        <begin position="636"/>
        <end position="654"/>
    </location>
</feature>
<dbReference type="SMART" id="SM00184">
    <property type="entry name" value="RING"/>
    <property type="match status" value="1"/>
</dbReference>
<evidence type="ECO:0000256" key="14">
    <source>
        <dbReference type="PROSITE-ProRule" id="PRU00175"/>
    </source>
</evidence>
<dbReference type="GO" id="GO:0043162">
    <property type="term" value="P:ubiquitin-dependent protein catabolic process via the multivesicular body sorting pathway"/>
    <property type="evidence" value="ECO:0007669"/>
    <property type="project" value="EnsemblFungi"/>
</dbReference>
<dbReference type="PANTHER" id="PTHR22763:SF162">
    <property type="entry name" value="TRANSMEMBRANE E3 UBIQUITIN-PROTEIN LIGASE 1"/>
    <property type="match status" value="1"/>
</dbReference>
<evidence type="ECO:0000256" key="12">
    <source>
        <dbReference type="ARBA" id="ARBA00022989"/>
    </source>
</evidence>
<dbReference type="GO" id="GO:0043161">
    <property type="term" value="P:proteasome-mediated ubiquitin-dependent protein catabolic process"/>
    <property type="evidence" value="ECO:0007669"/>
    <property type="project" value="TreeGrafter"/>
</dbReference>
<dbReference type="GO" id="GO:0140624">
    <property type="term" value="P:EGAD pathway"/>
    <property type="evidence" value="ECO:0007669"/>
    <property type="project" value="EnsemblFungi"/>
</dbReference>
<keyword evidence="6 15" id="KW-0812">Transmembrane</keyword>
<keyword evidence="7" id="KW-0479">Metal-binding</keyword>
<dbReference type="SUPFAM" id="SSF57850">
    <property type="entry name" value="RING/U-box"/>
    <property type="match status" value="1"/>
</dbReference>
<dbReference type="GO" id="GO:0061630">
    <property type="term" value="F:ubiquitin protein ligase activity"/>
    <property type="evidence" value="ECO:0007669"/>
    <property type="project" value="UniProtKB-EC"/>
</dbReference>
<evidence type="ECO:0000256" key="9">
    <source>
        <dbReference type="ARBA" id="ARBA00022771"/>
    </source>
</evidence>
<feature type="transmembrane region" description="Helical" evidence="15">
    <location>
        <begin position="556"/>
        <end position="578"/>
    </location>
</feature>
<evidence type="ECO:0000256" key="16">
    <source>
        <dbReference type="SAM" id="SignalP"/>
    </source>
</evidence>
<keyword evidence="9 14" id="KW-0863">Zinc-finger</keyword>
<feature type="signal peptide" evidence="16">
    <location>
        <begin position="1"/>
        <end position="26"/>
    </location>
</feature>
<dbReference type="GO" id="GO:0005794">
    <property type="term" value="C:Golgi apparatus"/>
    <property type="evidence" value="ECO:0007669"/>
    <property type="project" value="EnsemblFungi"/>
</dbReference>
<dbReference type="InterPro" id="IPR024766">
    <property type="entry name" value="Znf_RING_H2"/>
</dbReference>
<dbReference type="VEuPathDB" id="FungiDB:B1J91_L01947g"/>
<dbReference type="PANTHER" id="PTHR22763">
    <property type="entry name" value="RING ZINC FINGER PROTEIN"/>
    <property type="match status" value="1"/>
</dbReference>
<feature type="domain" description="RING-type" evidence="17">
    <location>
        <begin position="698"/>
        <end position="751"/>
    </location>
</feature>
<proteinExistence type="predicted"/>
<evidence type="ECO:0000256" key="1">
    <source>
        <dbReference type="ARBA" id="ARBA00000900"/>
    </source>
</evidence>
<dbReference type="InterPro" id="IPR013083">
    <property type="entry name" value="Znf_RING/FYVE/PHD"/>
</dbReference>
<evidence type="ECO:0000256" key="7">
    <source>
        <dbReference type="ARBA" id="ARBA00022723"/>
    </source>
</evidence>
<protein>
    <recommendedName>
        <fullName evidence="4">RING-type E3 ubiquitin transferase</fullName>
        <ecNumber evidence="4">2.3.2.27</ecNumber>
    </recommendedName>
</protein>
<keyword evidence="11" id="KW-0862">Zinc</keyword>
<comment type="catalytic activity">
    <reaction evidence="1">
        <text>S-ubiquitinyl-[E2 ubiquitin-conjugating enzyme]-L-cysteine + [acceptor protein]-L-lysine = [E2 ubiquitin-conjugating enzyme]-L-cysteine + N(6)-ubiquitinyl-[acceptor protein]-L-lysine.</text>
        <dbReference type="EC" id="2.3.2.27"/>
    </reaction>
</comment>
<dbReference type="VEuPathDB" id="FungiDB:GWK60_L05841"/>
<dbReference type="GO" id="GO:0044695">
    <property type="term" value="C:Dsc E3 ubiquitin ligase complex"/>
    <property type="evidence" value="ECO:0007669"/>
    <property type="project" value="EnsemblFungi"/>
</dbReference>
<gene>
    <name evidence="19" type="ORF">AO440_004494</name>
    <name evidence="18" type="ORF">AO440_004512</name>
</gene>
<evidence type="ECO:0000256" key="13">
    <source>
        <dbReference type="ARBA" id="ARBA00023136"/>
    </source>
</evidence>
<dbReference type="EMBL" id="LLZZ01000020">
    <property type="protein sequence ID" value="KTB12534.1"/>
    <property type="molecule type" value="Genomic_DNA"/>
</dbReference>
<feature type="transmembrane region" description="Helical" evidence="15">
    <location>
        <begin position="395"/>
        <end position="414"/>
    </location>
</feature>
<feature type="transmembrane region" description="Helical" evidence="15">
    <location>
        <begin position="603"/>
        <end position="624"/>
    </location>
</feature>
<keyword evidence="13 15" id="KW-0472">Membrane</keyword>
<evidence type="ECO:0000313" key="19">
    <source>
        <dbReference type="EMBL" id="KTB12534.1"/>
    </source>
</evidence>
<dbReference type="AlphaFoldDB" id="A0A0W0CNB5"/>
<keyword evidence="10" id="KW-0833">Ubl conjugation pathway</keyword>
<dbReference type="Pfam" id="PF12678">
    <property type="entry name" value="zf-rbx1"/>
    <property type="match status" value="1"/>
</dbReference>
<name>A0A0W0CNB5_CANGB</name>
<dbReference type="EC" id="2.3.2.27" evidence="4"/>
<evidence type="ECO:0000313" key="18">
    <source>
        <dbReference type="EMBL" id="KTB01046.1"/>
    </source>
</evidence>
<evidence type="ECO:0000256" key="15">
    <source>
        <dbReference type="SAM" id="Phobius"/>
    </source>
</evidence>
<dbReference type="EMBL" id="LLZZ01000132">
    <property type="protein sequence ID" value="KTB01046.1"/>
    <property type="molecule type" value="Genomic_DNA"/>
</dbReference>
<dbReference type="InterPro" id="IPR050731">
    <property type="entry name" value="HRD1_E3_ubiq-ligases"/>
</dbReference>
<dbReference type="Pfam" id="PF11145">
    <property type="entry name" value="DUF2921"/>
    <property type="match status" value="1"/>
</dbReference>
<evidence type="ECO:0000256" key="10">
    <source>
        <dbReference type="ARBA" id="ARBA00022786"/>
    </source>
</evidence>
<evidence type="ECO:0000313" key="20">
    <source>
        <dbReference type="Proteomes" id="UP000054886"/>
    </source>
</evidence>
<sequence>MEVNFNTLVITIIIFFILFSSPGGDGISSQYEFNQLQLCKEQYKNEYESFKNTTITSNFRNITGLKLSYEDSLNDPDLNATYPIEGKDYDNWLHNQNYMLLPNEVISNIKHNIWNDSTYKEKDILFPKNITSLLKGETLVIGNEYTPIKMPIPLFYRSAIDFVDNKPPDGEMYFKNPSAITNMTYDSGKLSISVSHLDLVSDTINGPDNRLFNSNPNWKMLAANIEFHDYDEHEKVSFSSLGLYHVETGRVLFMSSSAKFHPLFAFPHYMEYMEDNFDKNSEIFSDVKNLISEYWETKKVVDTLTMHSLNTFYENSMNRCEYMIFLQLEPWEGYTEDQLQMIEDELTWPMGRPANLSSMPPISIKSGQVYSPDCGYTFSLEKVHGIRYELLVKTIRSHVIFGTFLFICQVFLLIRQMQHTNTPSVINKLSYTSFFMINLMDGSLAMVYFATANSYPELYLPLVSSAFVSYILSTIFEMRYIISIFASQVNEVGISIMTLLRGSHQSDEEQQNTRNVVIPDEAAIANEHYGKFFTAMLILLFLIILSTSWPRPLRLISEYIAIFVFNSYWVPQIVRNCIKGLPSRKERRRSITLMNRRMHKWPLLWQFILGTTTIRCIPIIYIFSYPSNVFRHHKDSKVVILLILWLLFQISVLYSQDILGSRWFLPKHSIPEEYSYHRVVSLQHLMEHGGSENHTVDCAICMAEFPVYVEELPETHQVDKDSYMITPCDHMFHTSCLESWMSYKLQCPVCRSPLPPL</sequence>
<evidence type="ECO:0000256" key="6">
    <source>
        <dbReference type="ARBA" id="ARBA00022692"/>
    </source>
</evidence>
<dbReference type="VEuPathDB" id="FungiDB:CAGL0L01947g"/>
<feature type="chain" id="PRO_5007992526" description="RING-type E3 ubiquitin transferase" evidence="16">
    <location>
        <begin position="27"/>
        <end position="757"/>
    </location>
</feature>
<comment type="pathway">
    <text evidence="3">Protein modification; protein ubiquitination.</text>
</comment>
<dbReference type="InterPro" id="IPR001841">
    <property type="entry name" value="Znf_RING"/>
</dbReference>
<dbReference type="Proteomes" id="UP000054886">
    <property type="component" value="Unassembled WGS sequence"/>
</dbReference>
<feature type="transmembrane region" description="Helical" evidence="15">
    <location>
        <begin position="532"/>
        <end position="550"/>
    </location>
</feature>
<dbReference type="GO" id="GO:0008270">
    <property type="term" value="F:zinc ion binding"/>
    <property type="evidence" value="ECO:0007669"/>
    <property type="project" value="UniProtKB-KW"/>
</dbReference>
<accession>A0A0W0CNB5</accession>
<reference evidence="18 20" key="1">
    <citation type="submission" date="2015-10" db="EMBL/GenBank/DDBJ databases">
        <title>Draft genomes sequences of Candida glabrata isolates 1A, 1B, 2A, 2B, 3A and 3B.</title>
        <authorList>
            <person name="Haavelsrud O.E."/>
            <person name="Gaustad P."/>
        </authorList>
    </citation>
    <scope>NUCLEOTIDE SEQUENCE [LARGE SCALE GENOMIC DNA]</scope>
    <source>
        <strain evidence="18">910700640</strain>
    </source>
</reference>
<dbReference type="InterPro" id="IPR021319">
    <property type="entry name" value="DUF2921"/>
</dbReference>